<proteinExistence type="predicted"/>
<dbReference type="SMART" id="SM00100">
    <property type="entry name" value="cNMP"/>
    <property type="match status" value="2"/>
</dbReference>
<dbReference type="InterPro" id="IPR018490">
    <property type="entry name" value="cNMP-bd_dom_sf"/>
</dbReference>
<sequence>DDDNEDDEEEEEEEPTTAETSQMRWKDKLVERAASNFFEREKSDINLMELVYGAQEKLHIDSDAEDNEKSYDDDDDEDFFRPKNGAAKSKDSKKADDGEDINSLDSSKYKPYEMQQWDMPDLLESLRNKFVTGNWQKPAPSDGLDDDEDVDGSFEDLETGEVHVGKDDAEDESMNDADDDAPEDETPEEMRKRLGEEKAKKHAAMDEEEEKEEVDEEMTEIMAEAKRLKETQALRNAEEFGREGEDTRLQLEGFRNGLYVRIEVHGVPSEFVTCANPTTPIVVGGLLPHEHALGLMRLRIKKHRWHRKVLKTNDPLVFSIGWRRFQSIPLFSIEDQNERHRYLKYTPEHMHCSATIYAPICPPNTGVMAFQNMSSKVQGFRVSATGVVLELDHTFSVMKKLRLIGHPTKVHKNTAFIKGMFNSELEVAKFEGASLRTVSGIRGQVKKATRGGKGDFRATFEDKILKSDIVFCRTWVPVEPKLLYNPVMSLLDPKWRRMKTVRELRQDNALPIPVNPDSIYKPIERKKKIFNALRVPAKLQAILPFASKPKVDTKKKKESYSVKRAVVLEPEERKKYTLIQQVNTLRREKNTIRLNKQKERTKENLKRKEREEKQFADVHKAEKKARYRAAGKEAAYRALILRDKLVENAMGNLVPSVFRNSYISEQQRLQIMENTPLTMFLNNEVLRDIANCFQSIHFNAGETIEFQKHELVIVAKGSADVSTIVPQVQKKKVKVAEVLCKKKVGDVITNCTKVHVIMQRKSSAPRSQNNYTVGKNVTAMLDLVTVTADKNEGCVVLRLNRERFLKIRAKNIKEGTYHLTINRATKSAYDDWQLISSIADEQVVDYLAGVPFFADVTNTRLLGLAGLCSFLVVQKNEVVCREDDFGDRFYICIEGMLQVTVANHTSEPKLQVSSQSYSQRRLDLHRPSHTLSQVLIRRLANGSYFGEISLLLNVRRSATVTAIENSLLVYIDATAFRNFIKVCPDIKKGLEEVVISRLLQISSKHRVHNFIPAMKGEEQHRFAQFGELLEVERNSKFIHEDDEPMFYVVLNGLVEVEYPFPTGKSYVTLPPGGYCGEISVLLHCKSLISATAREDTILLAMAPKSFHEFFSTLPGIVSEFLIRNLQELSRIEDIIDHYEAHEIWLIFLESQPNSFQDTTRSMFYAISLLEAIEEFNTEFDTMDVFELKEQAQNIVDEYLILGAPRKVLLSPACLAKAVSLTENSDLSKGMFQD</sequence>
<name>A0A1V9Z020_9STRA</name>
<dbReference type="PROSITE" id="PS00889">
    <property type="entry name" value="CNMP_BINDING_2"/>
    <property type="match status" value="1"/>
</dbReference>
<dbReference type="CDD" id="cd00038">
    <property type="entry name" value="CAP_ED"/>
    <property type="match status" value="2"/>
</dbReference>
<dbReference type="GO" id="GO:0000479">
    <property type="term" value="P:endonucleolytic cleavage of tricistronic rRNA transcript (SSU-rRNA, 5.8S rRNA, LSU-rRNA)"/>
    <property type="evidence" value="ECO:0007669"/>
    <property type="project" value="TreeGrafter"/>
</dbReference>
<feature type="compositionally biased region" description="Acidic residues" evidence="2">
    <location>
        <begin position="206"/>
        <end position="216"/>
    </location>
</feature>
<dbReference type="SUPFAM" id="SSF51206">
    <property type="entry name" value="cAMP-binding domain-like"/>
    <property type="match status" value="3"/>
</dbReference>
<feature type="compositionally biased region" description="Basic and acidic residues" evidence="2">
    <location>
        <begin position="188"/>
        <end position="205"/>
    </location>
</feature>
<feature type="domain" description="Cyclic nucleotide-binding" evidence="3">
    <location>
        <begin position="1046"/>
        <end position="1110"/>
    </location>
</feature>
<evidence type="ECO:0000313" key="4">
    <source>
        <dbReference type="EMBL" id="OQR91120.1"/>
    </source>
</evidence>
<dbReference type="Gene3D" id="2.60.120.10">
    <property type="entry name" value="Jelly Rolls"/>
    <property type="match status" value="3"/>
</dbReference>
<reference evidence="4 5" key="1">
    <citation type="journal article" date="2014" name="Genome Biol. Evol.">
        <title>The secreted proteins of Achlya hypogyna and Thraustotheca clavata identify the ancestral oomycete secretome and reveal gene acquisitions by horizontal gene transfer.</title>
        <authorList>
            <person name="Misner I."/>
            <person name="Blouin N."/>
            <person name="Leonard G."/>
            <person name="Richards T.A."/>
            <person name="Lane C.E."/>
        </authorList>
    </citation>
    <scope>NUCLEOTIDE SEQUENCE [LARGE SCALE GENOMIC DNA]</scope>
    <source>
        <strain evidence="4 5">ATCC 34112</strain>
    </source>
</reference>
<feature type="region of interest" description="Disordered" evidence="2">
    <location>
        <begin position="133"/>
        <end position="216"/>
    </location>
</feature>
<dbReference type="GO" id="GO:0000462">
    <property type="term" value="P:maturation of SSU-rRNA from tricistronic rRNA transcript (SSU-rRNA, 5.8S rRNA, LSU-rRNA)"/>
    <property type="evidence" value="ECO:0007669"/>
    <property type="project" value="TreeGrafter"/>
</dbReference>
<dbReference type="OrthoDB" id="196547at2759"/>
<dbReference type="Pfam" id="PF00027">
    <property type="entry name" value="cNMP_binding"/>
    <property type="match status" value="2"/>
</dbReference>
<feature type="non-terminal residue" evidence="4">
    <location>
        <position position="1233"/>
    </location>
</feature>
<evidence type="ECO:0000256" key="1">
    <source>
        <dbReference type="SAM" id="Coils"/>
    </source>
</evidence>
<accession>A0A1V9Z020</accession>
<dbReference type="InterPro" id="IPR007034">
    <property type="entry name" value="BMS1_TSR1_C"/>
</dbReference>
<dbReference type="Proteomes" id="UP000243217">
    <property type="component" value="Unassembled WGS sequence"/>
</dbReference>
<gene>
    <name evidence="4" type="ORF">THRCLA_09102</name>
</gene>
<dbReference type="AlphaFoldDB" id="A0A1V9Z020"/>
<dbReference type="InterPro" id="IPR018488">
    <property type="entry name" value="cNMP-bd_CS"/>
</dbReference>
<feature type="compositionally biased region" description="Basic and acidic residues" evidence="2">
    <location>
        <begin position="59"/>
        <end position="70"/>
    </location>
</feature>
<keyword evidence="5" id="KW-1185">Reference proteome</keyword>
<dbReference type="PANTHER" id="PTHR12858">
    <property type="entry name" value="RIBOSOME BIOGENESIS PROTEIN"/>
    <property type="match status" value="1"/>
</dbReference>
<dbReference type="InterPro" id="IPR039761">
    <property type="entry name" value="Bms1/Tsr1"/>
</dbReference>
<dbReference type="PROSITE" id="PS50042">
    <property type="entry name" value="CNMP_BINDING_3"/>
    <property type="match status" value="2"/>
</dbReference>
<feature type="region of interest" description="Disordered" evidence="2">
    <location>
        <begin position="1"/>
        <end position="25"/>
    </location>
</feature>
<feature type="domain" description="Cyclic nucleotide-binding" evidence="3">
    <location>
        <begin position="852"/>
        <end position="997"/>
    </location>
</feature>
<dbReference type="SMART" id="SM01362">
    <property type="entry name" value="DUF663"/>
    <property type="match status" value="1"/>
</dbReference>
<comment type="caution">
    <text evidence="4">The sequence shown here is derived from an EMBL/GenBank/DDBJ whole genome shotgun (WGS) entry which is preliminary data.</text>
</comment>
<dbReference type="InterPro" id="IPR014710">
    <property type="entry name" value="RmlC-like_jellyroll"/>
</dbReference>
<evidence type="ECO:0000313" key="5">
    <source>
        <dbReference type="Proteomes" id="UP000243217"/>
    </source>
</evidence>
<dbReference type="GO" id="GO:0005525">
    <property type="term" value="F:GTP binding"/>
    <property type="evidence" value="ECO:0007669"/>
    <property type="project" value="TreeGrafter"/>
</dbReference>
<feature type="region of interest" description="Disordered" evidence="2">
    <location>
        <begin position="59"/>
        <end position="116"/>
    </location>
</feature>
<dbReference type="PANTHER" id="PTHR12858:SF2">
    <property type="entry name" value="RIBOSOME BIOGENESIS PROTEIN BMS1 HOMOLOG"/>
    <property type="match status" value="1"/>
</dbReference>
<feature type="compositionally biased region" description="Acidic residues" evidence="2">
    <location>
        <begin position="143"/>
        <end position="159"/>
    </location>
</feature>
<feature type="compositionally biased region" description="Acidic residues" evidence="2">
    <location>
        <begin position="1"/>
        <end position="16"/>
    </location>
</feature>
<dbReference type="GO" id="GO:0030686">
    <property type="term" value="C:90S preribosome"/>
    <property type="evidence" value="ECO:0007669"/>
    <property type="project" value="TreeGrafter"/>
</dbReference>
<keyword evidence="1" id="KW-0175">Coiled coil</keyword>
<feature type="non-terminal residue" evidence="4">
    <location>
        <position position="1"/>
    </location>
</feature>
<dbReference type="EMBL" id="JNBS01002455">
    <property type="protein sequence ID" value="OQR91120.1"/>
    <property type="molecule type" value="Genomic_DNA"/>
</dbReference>
<feature type="compositionally biased region" description="Acidic residues" evidence="2">
    <location>
        <begin position="168"/>
        <end position="187"/>
    </location>
</feature>
<organism evidence="4 5">
    <name type="scientific">Thraustotheca clavata</name>
    <dbReference type="NCBI Taxonomy" id="74557"/>
    <lineage>
        <taxon>Eukaryota</taxon>
        <taxon>Sar</taxon>
        <taxon>Stramenopiles</taxon>
        <taxon>Oomycota</taxon>
        <taxon>Saprolegniomycetes</taxon>
        <taxon>Saprolegniales</taxon>
        <taxon>Achlyaceae</taxon>
        <taxon>Thraustotheca</taxon>
    </lineage>
</organism>
<dbReference type="InterPro" id="IPR000595">
    <property type="entry name" value="cNMP-bd_dom"/>
</dbReference>
<feature type="coiled-coil region" evidence="1">
    <location>
        <begin position="588"/>
        <end position="618"/>
    </location>
</feature>
<evidence type="ECO:0000259" key="3">
    <source>
        <dbReference type="PROSITE" id="PS50042"/>
    </source>
</evidence>
<dbReference type="GO" id="GO:0003924">
    <property type="term" value="F:GTPase activity"/>
    <property type="evidence" value="ECO:0007669"/>
    <property type="project" value="TreeGrafter"/>
</dbReference>
<protein>
    <submittedName>
        <fullName evidence="4">Ribosome biogenesis protein BMS1</fullName>
    </submittedName>
</protein>
<dbReference type="STRING" id="74557.A0A1V9Z020"/>
<dbReference type="GO" id="GO:0034511">
    <property type="term" value="F:U3 snoRNA binding"/>
    <property type="evidence" value="ECO:0007669"/>
    <property type="project" value="TreeGrafter"/>
</dbReference>
<dbReference type="Pfam" id="PF04950">
    <property type="entry name" value="RIBIOP_C"/>
    <property type="match status" value="1"/>
</dbReference>
<evidence type="ECO:0000256" key="2">
    <source>
        <dbReference type="SAM" id="MobiDB-lite"/>
    </source>
</evidence>